<dbReference type="PROSITE" id="PS50811">
    <property type="entry name" value="WRKY"/>
    <property type="match status" value="1"/>
</dbReference>
<dbReference type="GO" id="GO:0000976">
    <property type="term" value="F:transcription cis-regulatory region binding"/>
    <property type="evidence" value="ECO:0007669"/>
    <property type="project" value="TreeGrafter"/>
</dbReference>
<dbReference type="Gene3D" id="2.20.25.80">
    <property type="entry name" value="WRKY domain"/>
    <property type="match status" value="1"/>
</dbReference>
<dbReference type="InterPro" id="IPR003657">
    <property type="entry name" value="WRKY_dom"/>
</dbReference>
<organism evidence="9 10">
    <name type="scientific">Acacia crassicarpa</name>
    <name type="common">northern wattle</name>
    <dbReference type="NCBI Taxonomy" id="499986"/>
    <lineage>
        <taxon>Eukaryota</taxon>
        <taxon>Viridiplantae</taxon>
        <taxon>Streptophyta</taxon>
        <taxon>Embryophyta</taxon>
        <taxon>Tracheophyta</taxon>
        <taxon>Spermatophyta</taxon>
        <taxon>Magnoliopsida</taxon>
        <taxon>eudicotyledons</taxon>
        <taxon>Gunneridae</taxon>
        <taxon>Pentapetalae</taxon>
        <taxon>rosids</taxon>
        <taxon>fabids</taxon>
        <taxon>Fabales</taxon>
        <taxon>Fabaceae</taxon>
        <taxon>Caesalpinioideae</taxon>
        <taxon>mimosoid clade</taxon>
        <taxon>Acacieae</taxon>
        <taxon>Acacia</taxon>
    </lineage>
</organism>
<feature type="compositionally biased region" description="Polar residues" evidence="7">
    <location>
        <begin position="296"/>
        <end position="343"/>
    </location>
</feature>
<dbReference type="GO" id="GO:0005634">
    <property type="term" value="C:nucleus"/>
    <property type="evidence" value="ECO:0007669"/>
    <property type="project" value="UniProtKB-SubCell"/>
</dbReference>
<dbReference type="SMART" id="SM00774">
    <property type="entry name" value="WRKY"/>
    <property type="match status" value="1"/>
</dbReference>
<dbReference type="AlphaFoldDB" id="A0AAE1MXX7"/>
<keyword evidence="2" id="KW-0805">Transcription regulation</keyword>
<dbReference type="Pfam" id="PF03106">
    <property type="entry name" value="WRKY"/>
    <property type="match status" value="1"/>
</dbReference>
<dbReference type="InterPro" id="IPR044810">
    <property type="entry name" value="WRKY_plant"/>
</dbReference>
<evidence type="ECO:0000256" key="3">
    <source>
        <dbReference type="ARBA" id="ARBA00023125"/>
    </source>
</evidence>
<evidence type="ECO:0000256" key="5">
    <source>
        <dbReference type="ARBA" id="ARBA00023242"/>
    </source>
</evidence>
<keyword evidence="4" id="KW-0804">Transcription</keyword>
<sequence length="427" mass="45901">MGEEDWDLSAVVRGCRSSAAAAAAATSTNTPPASSSSSSSKGVPLPLIKQENEVCSIPSLIQPTTNGFQELQRLLRPFIPTTTTTTTTTTISTSGCGIYPNSSFTDFAVPGSSSNNINNNINTSASFSYASNTRPHFVPQASPSTSSPGLQRFHDQHVQKLQKQKQIQDQLQQLVHQKKQFITPPGQISSGGSNNSVMTLPNTQAAQVTTRSRKRKSQQRRMVCHVTAENLTADSWAWRKYGQKPIKGSPYPRNYYRCSSLKGCGARKQVERSNTEADMFIVTYTGEHTHPRPTHRNSLAGSTRNKPSSLTTTRQPASHESGSPSTNVNRASSSSQRSPTTPLTEVAAKDECADEPILSNEATSPFPEDDLDLASHDDILIPNMAAMMDKFLLGADELHLGIGLSGGGGDCTRSNPADGSYPSTDPG</sequence>
<evidence type="ECO:0000313" key="10">
    <source>
        <dbReference type="Proteomes" id="UP001293593"/>
    </source>
</evidence>
<evidence type="ECO:0000256" key="2">
    <source>
        <dbReference type="ARBA" id="ARBA00023015"/>
    </source>
</evidence>
<feature type="region of interest" description="Disordered" evidence="7">
    <location>
        <begin position="406"/>
        <end position="427"/>
    </location>
</feature>
<name>A0AAE1MXX7_9FABA</name>
<evidence type="ECO:0000256" key="7">
    <source>
        <dbReference type="SAM" id="MobiDB-lite"/>
    </source>
</evidence>
<reference evidence="9" key="1">
    <citation type="submission" date="2023-10" db="EMBL/GenBank/DDBJ databases">
        <title>Chromosome-level genome of the transformable northern wattle, Acacia crassicarpa.</title>
        <authorList>
            <person name="Massaro I."/>
            <person name="Sinha N.R."/>
            <person name="Poethig S."/>
            <person name="Leichty A.R."/>
        </authorList>
    </citation>
    <scope>NUCLEOTIDE SEQUENCE</scope>
    <source>
        <strain evidence="9">Acra3RX</strain>
        <tissue evidence="9">Leaf</tissue>
    </source>
</reference>
<dbReference type="SUPFAM" id="SSF118290">
    <property type="entry name" value="WRKY DNA-binding domain"/>
    <property type="match status" value="1"/>
</dbReference>
<evidence type="ECO:0000256" key="6">
    <source>
        <dbReference type="ARBA" id="ARBA00060761"/>
    </source>
</evidence>
<dbReference type="FunFam" id="2.20.25.80:FF:000007">
    <property type="entry name" value="WRKY transcription factor 22"/>
    <property type="match status" value="1"/>
</dbReference>
<evidence type="ECO:0000259" key="8">
    <source>
        <dbReference type="PROSITE" id="PS50811"/>
    </source>
</evidence>
<dbReference type="GO" id="GO:0003700">
    <property type="term" value="F:DNA-binding transcription factor activity"/>
    <property type="evidence" value="ECO:0007669"/>
    <property type="project" value="InterPro"/>
</dbReference>
<feature type="region of interest" description="Disordered" evidence="7">
    <location>
        <begin position="21"/>
        <end position="43"/>
    </location>
</feature>
<comment type="subcellular location">
    <subcellularLocation>
        <location evidence="1">Nucleus</location>
    </subcellularLocation>
</comment>
<comment type="similarity">
    <text evidence="6">Belongs to the WRKY group II-e family.</text>
</comment>
<evidence type="ECO:0000256" key="1">
    <source>
        <dbReference type="ARBA" id="ARBA00004123"/>
    </source>
</evidence>
<dbReference type="Proteomes" id="UP001293593">
    <property type="component" value="Unassembled WGS sequence"/>
</dbReference>
<feature type="domain" description="WRKY" evidence="8">
    <location>
        <begin position="227"/>
        <end position="293"/>
    </location>
</feature>
<protein>
    <recommendedName>
        <fullName evidence="8">WRKY domain-containing protein</fullName>
    </recommendedName>
</protein>
<gene>
    <name evidence="9" type="ORF">QN277_011079</name>
</gene>
<feature type="compositionally biased region" description="Low complexity" evidence="7">
    <location>
        <begin position="21"/>
        <end position="40"/>
    </location>
</feature>
<feature type="region of interest" description="Disordered" evidence="7">
    <location>
        <begin position="284"/>
        <end position="370"/>
    </location>
</feature>
<keyword evidence="3" id="KW-0238">DNA-binding</keyword>
<comment type="caution">
    <text evidence="9">The sequence shown here is derived from an EMBL/GenBank/DDBJ whole genome shotgun (WGS) entry which is preliminary data.</text>
</comment>
<dbReference type="InterPro" id="IPR036576">
    <property type="entry name" value="WRKY_dom_sf"/>
</dbReference>
<evidence type="ECO:0000313" key="9">
    <source>
        <dbReference type="EMBL" id="KAK4279279.1"/>
    </source>
</evidence>
<keyword evidence="10" id="KW-1185">Reference proteome</keyword>
<feature type="compositionally biased region" description="Polar residues" evidence="7">
    <location>
        <begin position="412"/>
        <end position="427"/>
    </location>
</feature>
<proteinExistence type="inferred from homology"/>
<evidence type="ECO:0000256" key="4">
    <source>
        <dbReference type="ARBA" id="ARBA00023163"/>
    </source>
</evidence>
<accession>A0AAE1MXX7</accession>
<dbReference type="EMBL" id="JAWXYG010000002">
    <property type="protein sequence ID" value="KAK4279279.1"/>
    <property type="molecule type" value="Genomic_DNA"/>
</dbReference>
<keyword evidence="5" id="KW-0539">Nucleus</keyword>
<dbReference type="PANTHER" id="PTHR32096">
    <property type="entry name" value="WRKY TRANSCRIPTION FACTOR 30-RELATED-RELATED"/>
    <property type="match status" value="1"/>
</dbReference>
<dbReference type="PANTHER" id="PTHR32096:SF80">
    <property type="entry name" value="WRKY TRANSCRIPTION FACTOR 27-RELATED"/>
    <property type="match status" value="1"/>
</dbReference>